<accession>A0ACD5A929</accession>
<dbReference type="EMBL" id="CP146022">
    <property type="protein sequence ID" value="WWQ63726.1"/>
    <property type="molecule type" value="Genomic_DNA"/>
</dbReference>
<keyword evidence="2" id="KW-1185">Reference proteome</keyword>
<organism evidence="1 2">
    <name type="scientific">Streptomyces citrinus</name>
    <dbReference type="NCBI Taxonomy" id="3118173"/>
    <lineage>
        <taxon>Bacteria</taxon>
        <taxon>Bacillati</taxon>
        <taxon>Actinomycetota</taxon>
        <taxon>Actinomycetes</taxon>
        <taxon>Kitasatosporales</taxon>
        <taxon>Streptomycetaceae</taxon>
        <taxon>Streptomyces</taxon>
    </lineage>
</organism>
<sequence length="75" mass="7446">MRGPAPGGRRRLVQRAAAGEQEPAVRSALQARALGGVQVVGAESREGGGPQHDSAVGAGSLGVALVRGGGQHQNL</sequence>
<proteinExistence type="predicted"/>
<reference evidence="1" key="1">
    <citation type="journal article" date="2025" name="Int. J. Syst. Evol. Microbiol.">
        <title>Streptomyces citrinus sp. nov., with yellow diffusible pigment.</title>
        <authorList>
            <person name="He Y."/>
            <person name="Yang E."/>
            <person name="Xu J."/>
            <person name="Sun Y."/>
            <person name="Sun L."/>
        </authorList>
    </citation>
    <scope>NUCLEOTIDE SEQUENCE</scope>
    <source>
        <strain evidence="1">Q6</strain>
    </source>
</reference>
<evidence type="ECO:0000313" key="2">
    <source>
        <dbReference type="Proteomes" id="UP001432251"/>
    </source>
</evidence>
<evidence type="ECO:0000313" key="1">
    <source>
        <dbReference type="EMBL" id="WWQ63726.1"/>
    </source>
</evidence>
<protein>
    <submittedName>
        <fullName evidence="1">Uncharacterized protein</fullName>
    </submittedName>
</protein>
<name>A0ACD5A929_9ACTN</name>
<dbReference type="Proteomes" id="UP001432251">
    <property type="component" value="Chromosome"/>
</dbReference>
<gene>
    <name evidence="1" type="ORF">V2W30_10515</name>
</gene>